<dbReference type="PANTHER" id="PTHR43792:SF1">
    <property type="entry name" value="N-ACETYLTRANSFERASE DOMAIN-CONTAINING PROTEIN"/>
    <property type="match status" value="1"/>
</dbReference>
<proteinExistence type="predicted"/>
<dbReference type="InterPro" id="IPR051531">
    <property type="entry name" value="N-acetyltransferase"/>
</dbReference>
<sequence>MMYCKHKLPLFKKYVIVVPILVLIILKILNLFFIDIILSMIELKTKHLILRQWKEEDLRFYAQLTSNKEVMKYFPKTLTLEQSNKAARKFMNLLVKNAWGFWAVEEISSAKFIGYAGLHKPQTQFSFSPCIEIAWRMEDKYWNRGYVLESGQEILHYALEVLSLEEVVYFSSIKNLKGEKIARALGMKKADKNFYHPFVDQQHQLSEHYLYNKKK</sequence>
<dbReference type="Pfam" id="PF13302">
    <property type="entry name" value="Acetyltransf_3"/>
    <property type="match status" value="1"/>
</dbReference>
<gene>
    <name evidence="3" type="ORF">HELGO_WM4782</name>
</gene>
<feature type="transmembrane region" description="Helical" evidence="1">
    <location>
        <begin position="16"/>
        <end position="41"/>
    </location>
</feature>
<keyword evidence="1" id="KW-0812">Transmembrane</keyword>
<dbReference type="Gene3D" id="3.40.630.30">
    <property type="match status" value="1"/>
</dbReference>
<organism evidence="3">
    <name type="scientific">uncultured Sulfurovum sp</name>
    <dbReference type="NCBI Taxonomy" id="269237"/>
    <lineage>
        <taxon>Bacteria</taxon>
        <taxon>Pseudomonadati</taxon>
        <taxon>Campylobacterota</taxon>
        <taxon>Epsilonproteobacteria</taxon>
        <taxon>Campylobacterales</taxon>
        <taxon>Sulfurovaceae</taxon>
        <taxon>Sulfurovum</taxon>
        <taxon>environmental samples</taxon>
    </lineage>
</organism>
<dbReference type="PANTHER" id="PTHR43792">
    <property type="entry name" value="GNAT FAMILY, PUTATIVE (AFU_ORTHOLOGUE AFUA_3G00765)-RELATED-RELATED"/>
    <property type="match status" value="1"/>
</dbReference>
<feature type="domain" description="N-acetyltransferase" evidence="2">
    <location>
        <begin position="48"/>
        <end position="188"/>
    </location>
</feature>
<dbReference type="AlphaFoldDB" id="A0A6S6TNZ3"/>
<dbReference type="SUPFAM" id="SSF55729">
    <property type="entry name" value="Acyl-CoA N-acyltransferases (Nat)"/>
    <property type="match status" value="1"/>
</dbReference>
<keyword evidence="1" id="KW-0472">Membrane</keyword>
<dbReference type="InterPro" id="IPR000182">
    <property type="entry name" value="GNAT_dom"/>
</dbReference>
<dbReference type="GO" id="GO:0016747">
    <property type="term" value="F:acyltransferase activity, transferring groups other than amino-acyl groups"/>
    <property type="evidence" value="ECO:0007669"/>
    <property type="project" value="InterPro"/>
</dbReference>
<dbReference type="EMBL" id="CACVAU010000052">
    <property type="protein sequence ID" value="CAA6817553.1"/>
    <property type="molecule type" value="Genomic_DNA"/>
</dbReference>
<keyword evidence="1" id="KW-1133">Transmembrane helix</keyword>
<dbReference type="InterPro" id="IPR016181">
    <property type="entry name" value="Acyl_CoA_acyltransferase"/>
</dbReference>
<reference evidence="3" key="1">
    <citation type="submission" date="2020-01" db="EMBL/GenBank/DDBJ databases">
        <authorList>
            <person name="Meier V. D."/>
            <person name="Meier V D."/>
        </authorList>
    </citation>
    <scope>NUCLEOTIDE SEQUENCE</scope>
    <source>
        <strain evidence="3">HLG_WM_MAG_05</strain>
    </source>
</reference>
<evidence type="ECO:0000256" key="1">
    <source>
        <dbReference type="SAM" id="Phobius"/>
    </source>
</evidence>
<evidence type="ECO:0000259" key="2">
    <source>
        <dbReference type="Pfam" id="PF13302"/>
    </source>
</evidence>
<accession>A0A6S6TNZ3</accession>
<evidence type="ECO:0000313" key="3">
    <source>
        <dbReference type="EMBL" id="CAA6817553.1"/>
    </source>
</evidence>
<name>A0A6S6TNZ3_9BACT</name>
<keyword evidence="3" id="KW-0808">Transferase</keyword>
<protein>
    <submittedName>
        <fullName evidence="3">Acetyltransferase, GNAT family</fullName>
    </submittedName>
</protein>